<dbReference type="InterPro" id="IPR027417">
    <property type="entry name" value="P-loop_NTPase"/>
</dbReference>
<evidence type="ECO:0000313" key="12">
    <source>
        <dbReference type="EMBL" id="CAA7270275.1"/>
    </source>
</evidence>
<evidence type="ECO:0000313" key="13">
    <source>
        <dbReference type="Proteomes" id="UP000467700"/>
    </source>
</evidence>
<dbReference type="GO" id="GO:0005634">
    <property type="term" value="C:nucleus"/>
    <property type="evidence" value="ECO:0007669"/>
    <property type="project" value="TreeGrafter"/>
</dbReference>
<keyword evidence="1" id="KW-0677">Repeat</keyword>
<evidence type="ECO:0000259" key="10">
    <source>
        <dbReference type="PROSITE" id="PS51194"/>
    </source>
</evidence>
<dbReference type="InterPro" id="IPR000999">
    <property type="entry name" value="RNase_III_dom"/>
</dbReference>
<dbReference type="EMBL" id="CACVBS010000089">
    <property type="protein sequence ID" value="CAA7270275.1"/>
    <property type="molecule type" value="Genomic_DNA"/>
</dbReference>
<dbReference type="Pfam" id="PF00271">
    <property type="entry name" value="Helicase_C"/>
    <property type="match status" value="1"/>
</dbReference>
<comment type="caution">
    <text evidence="12">The sequence shown here is derived from an EMBL/GenBank/DDBJ whole genome shotgun (WGS) entry which is preliminary data.</text>
</comment>
<evidence type="ECO:0000256" key="6">
    <source>
        <dbReference type="PROSITE-ProRule" id="PRU00657"/>
    </source>
</evidence>
<evidence type="ECO:0000259" key="8">
    <source>
        <dbReference type="PROSITE" id="PS50142"/>
    </source>
</evidence>
<keyword evidence="2" id="KW-0547">Nucleotide-binding</keyword>
<dbReference type="InterPro" id="IPR001650">
    <property type="entry name" value="Helicase_C-like"/>
</dbReference>
<evidence type="ECO:0000259" key="9">
    <source>
        <dbReference type="PROSITE" id="PS51192"/>
    </source>
</evidence>
<protein>
    <recommendedName>
        <fullName evidence="14">P-loop containing nucleoside triphosphate hydrolase protein</fullName>
    </recommendedName>
</protein>
<dbReference type="SUPFAM" id="SSF69065">
    <property type="entry name" value="RNase III domain-like"/>
    <property type="match status" value="2"/>
</dbReference>
<dbReference type="GO" id="GO:0003723">
    <property type="term" value="F:RNA binding"/>
    <property type="evidence" value="ECO:0007669"/>
    <property type="project" value="UniProtKB-UniRule"/>
</dbReference>
<reference evidence="12 13" key="1">
    <citation type="submission" date="2020-01" db="EMBL/GenBank/DDBJ databases">
        <authorList>
            <person name="Gupta K D."/>
        </authorList>
    </citation>
    <scope>NUCLEOTIDE SEQUENCE [LARGE SCALE GENOMIC DNA]</scope>
</reference>
<dbReference type="SUPFAM" id="SSF52540">
    <property type="entry name" value="P-loop containing nucleoside triphosphate hydrolases"/>
    <property type="match status" value="1"/>
</dbReference>
<keyword evidence="4" id="KW-0347">Helicase</keyword>
<dbReference type="PANTHER" id="PTHR14950">
    <property type="entry name" value="DICER-RELATED"/>
    <property type="match status" value="1"/>
</dbReference>
<gene>
    <name evidence="12" type="ORF">AAE3_LOCUS12513</name>
</gene>
<dbReference type="PROSITE" id="PS51192">
    <property type="entry name" value="HELICASE_ATP_BIND_1"/>
    <property type="match status" value="1"/>
</dbReference>
<dbReference type="GO" id="GO:0030422">
    <property type="term" value="P:siRNA processing"/>
    <property type="evidence" value="ECO:0007669"/>
    <property type="project" value="TreeGrafter"/>
</dbReference>
<dbReference type="InterPro" id="IPR036389">
    <property type="entry name" value="RNase_III_sf"/>
</dbReference>
<evidence type="ECO:0000256" key="1">
    <source>
        <dbReference type="ARBA" id="ARBA00022737"/>
    </source>
</evidence>
<dbReference type="CDD" id="cd18034">
    <property type="entry name" value="DEXHc_dicer"/>
    <property type="match status" value="1"/>
</dbReference>
<evidence type="ECO:0000259" key="11">
    <source>
        <dbReference type="PROSITE" id="PS51327"/>
    </source>
</evidence>
<accession>A0A8S0W4K5</accession>
<dbReference type="PROSITE" id="PS51194">
    <property type="entry name" value="HELICASE_CTER"/>
    <property type="match status" value="1"/>
</dbReference>
<dbReference type="Proteomes" id="UP000467700">
    <property type="component" value="Unassembled WGS sequence"/>
</dbReference>
<dbReference type="Pfam" id="PF03368">
    <property type="entry name" value="Dicer_dimer"/>
    <property type="match status" value="1"/>
</dbReference>
<organism evidence="12 13">
    <name type="scientific">Cyclocybe aegerita</name>
    <name type="common">Black poplar mushroom</name>
    <name type="synonym">Agrocybe aegerita</name>
    <dbReference type="NCBI Taxonomy" id="1973307"/>
    <lineage>
        <taxon>Eukaryota</taxon>
        <taxon>Fungi</taxon>
        <taxon>Dikarya</taxon>
        <taxon>Basidiomycota</taxon>
        <taxon>Agaricomycotina</taxon>
        <taxon>Agaricomycetes</taxon>
        <taxon>Agaricomycetidae</taxon>
        <taxon>Agaricales</taxon>
        <taxon>Agaricineae</taxon>
        <taxon>Bolbitiaceae</taxon>
        <taxon>Cyclocybe</taxon>
    </lineage>
</organism>
<dbReference type="Pfam" id="PF00636">
    <property type="entry name" value="Ribonuclease_3"/>
    <property type="match status" value="2"/>
</dbReference>
<proteinExistence type="inferred from homology"/>
<name>A0A8S0W4K5_CYCAE</name>
<sequence>MANDLPVYTAAPPPRIPPTRVTRGYQLEMLEESLRRNIIIALDTGSGKTHIAVLRLKHEIEREPRKLAWFFAPTVALCEQQKTVIKFQIPVSVGIVSGANEPDQWKNAALWERVLRTHRIMVSTPQVFLDALRHGYILLGRDISLLVFDEAHHAADKHPYNRIMAEFYFDLPPRTETNLAEDVRPMVLGLTASPIYGGNVEKAFKTIESNLDSTIRAPRRNREELAQYVHRPIFKHVMYIRSEDGFSTNLAALSAVLETMNIENDPYVKSLRSQLSRAGPGSPEYRRIDQKLSKVIEKESSFTHKGLRDFERAASDICSDLGPWSADWFVWQVLERAKKAANPYDNMMVTWKPTEKRYLLDILNRIVVSPVSYYPDDIADDCSNKTEVLIECLLNEKATAESLNDSYTGIIFVQRRDAVIALAELLKNHPATKGIFSIGVLLGTSDSRHRHSMMDITRNMVEPQEDTIAEFKARVKNLIISTAVAEEGIDIQECNSVIRWDPPPNMASWTQSRGRARKQRSTFTVMFEAGGRGQEDVAKWENLEKQMVAQYNDPRRDLALLDDNSPAEDDVEDDELQFMVPSTGALLTLHSAVAHLEHFCAVIPNSTHVDNRPVYDLDPPEFPEGWHAFDSHLKSKPPCAGPFGSTVTLPRALPLPERQFTVDRIYQNKTSAHRHAAFKAYKALYDAGLLNENLLPITSVMKPELEDEVKAMLADVEKREGLAKVALSIDPWRPDESAADLWFCSVLTLEGLPPLMLFTRREMVPLEMGEGPLLYRSGVASTRTSVHPLGKAPLDDKTIPYAREYTRTVFWGLNNSRMDWDDLDFSYLFLPIENIAGDGWEERRAWFAREAAANPERHRHHLMVRADEFGNKFGYPNDLTFIQRHMGSGRPFKFVAWRHDPLSEEEEAELREEYEKHLEEVEITYPLLAVRAYPPRTNLLIPIKPRDPDEDGPAEAPIIYLLPQHSGVVLLSPHDSEYGFLLPSVLRSLSMTLTAVSLRNTLFSETRIAEIPIPLLTIAVTAPVSGERLNYQRLETLGDTVLKFIAGIQLFTEYPLWHEGYLTRKKDHAVSNVRLAKEDIKRGLYRWIIRDTMLGKKWKPQYFTTKKVVEPPPSSPTSPTSPSHIESMPIVESPAPSPSAADSPSQERNGTTEQKKKPKPKKVKAKGSQKLSTKVLADVVESIIGAAYFHGGFELGYECLKYFDLGLKWEPLSDRIAQVLSRVDAASYDPSGAEFVFPPQLNDVERMLNYTFKRKILLIEALTHASYQSDSRTPSYERMEFLGDSVLDMIVTDYLYRAPGKNYSPGHMHLRKSAVVNGHLLAYICLKTSTTLAASIPRPNASGAIEETDDSQEIYLYKCLLHSSGKVLEDQLNAFTRFRLRRPEIEESLAEGIFPWAALTKMQAPKFFSDMIESLLGAILLDSGGSVDVVRGVITHLGIMTILEHIVNADVDVLHPVSRLSLWAQKNGREIAYDSRKEGGHAVCSVLVDGVKEVEVSDEWRGKPSQEEVKFTAAEKAIKAFRLRDVGVEYELLKKKRKPSSKSRKKQRAKEEGDAAAA</sequence>
<feature type="domain" description="RNase III" evidence="8">
    <location>
        <begin position="1241"/>
        <end position="1424"/>
    </location>
</feature>
<dbReference type="PROSITE" id="PS51327">
    <property type="entry name" value="DICER_DSRBF"/>
    <property type="match status" value="1"/>
</dbReference>
<dbReference type="InterPro" id="IPR038248">
    <property type="entry name" value="Dicer_dimer_sf"/>
</dbReference>
<dbReference type="InterPro" id="IPR005034">
    <property type="entry name" value="Dicer_dimerisation"/>
</dbReference>
<dbReference type="Gene3D" id="3.40.50.300">
    <property type="entry name" value="P-loop containing nucleotide triphosphate hydrolases"/>
    <property type="match status" value="2"/>
</dbReference>
<dbReference type="Pfam" id="PF00270">
    <property type="entry name" value="DEAD"/>
    <property type="match status" value="1"/>
</dbReference>
<feature type="compositionally biased region" description="Basic residues" evidence="7">
    <location>
        <begin position="1156"/>
        <end position="1167"/>
    </location>
</feature>
<dbReference type="SMART" id="SM00487">
    <property type="entry name" value="DEXDc"/>
    <property type="match status" value="1"/>
</dbReference>
<feature type="domain" description="Dicer dsRNA-binding fold" evidence="11">
    <location>
        <begin position="592"/>
        <end position="704"/>
    </location>
</feature>
<dbReference type="InterPro" id="IPR011545">
    <property type="entry name" value="DEAD/DEAH_box_helicase_dom"/>
</dbReference>
<dbReference type="GO" id="GO:0004525">
    <property type="term" value="F:ribonuclease III activity"/>
    <property type="evidence" value="ECO:0007669"/>
    <property type="project" value="InterPro"/>
</dbReference>
<feature type="domain" description="Helicase ATP-binding" evidence="9">
    <location>
        <begin position="29"/>
        <end position="212"/>
    </location>
</feature>
<dbReference type="Gene3D" id="1.10.1520.10">
    <property type="entry name" value="Ribonuclease III domain"/>
    <property type="match status" value="2"/>
</dbReference>
<evidence type="ECO:0000256" key="2">
    <source>
        <dbReference type="ARBA" id="ARBA00022741"/>
    </source>
</evidence>
<evidence type="ECO:0000256" key="7">
    <source>
        <dbReference type="SAM" id="MobiDB-lite"/>
    </source>
</evidence>
<dbReference type="GO" id="GO:0005737">
    <property type="term" value="C:cytoplasm"/>
    <property type="evidence" value="ECO:0007669"/>
    <property type="project" value="TreeGrafter"/>
</dbReference>
<dbReference type="Gene3D" id="3.30.160.380">
    <property type="entry name" value="Dicer dimerisation domain"/>
    <property type="match status" value="1"/>
</dbReference>
<dbReference type="PROSITE" id="PS50142">
    <property type="entry name" value="RNASE_3_2"/>
    <property type="match status" value="2"/>
</dbReference>
<feature type="compositionally biased region" description="Basic residues" evidence="7">
    <location>
        <begin position="1535"/>
        <end position="1548"/>
    </location>
</feature>
<comment type="similarity">
    <text evidence="6">Belongs to the helicase family. Dicer subfamily.</text>
</comment>
<dbReference type="PANTHER" id="PTHR14950:SF37">
    <property type="entry name" value="ENDORIBONUCLEASE DICER"/>
    <property type="match status" value="1"/>
</dbReference>
<keyword evidence="5" id="KW-0067">ATP-binding</keyword>
<dbReference type="OrthoDB" id="416741at2759"/>
<dbReference type="CDD" id="cd00593">
    <property type="entry name" value="RIBOc"/>
    <property type="match status" value="2"/>
</dbReference>
<dbReference type="InterPro" id="IPR014001">
    <property type="entry name" value="Helicase_ATP-bd"/>
</dbReference>
<evidence type="ECO:0000256" key="4">
    <source>
        <dbReference type="ARBA" id="ARBA00022806"/>
    </source>
</evidence>
<dbReference type="SMART" id="SM00535">
    <property type="entry name" value="RIBOc"/>
    <property type="match status" value="2"/>
</dbReference>
<evidence type="ECO:0008006" key="14">
    <source>
        <dbReference type="Google" id="ProtNLM"/>
    </source>
</evidence>
<feature type="domain" description="RNase III" evidence="8">
    <location>
        <begin position="982"/>
        <end position="1192"/>
    </location>
</feature>
<keyword evidence="3" id="KW-0378">Hydrolase</keyword>
<feature type="domain" description="Helicase C-terminal" evidence="10">
    <location>
        <begin position="385"/>
        <end position="559"/>
    </location>
</feature>
<dbReference type="PROSITE" id="PS00517">
    <property type="entry name" value="RNASE_3_1"/>
    <property type="match status" value="1"/>
</dbReference>
<feature type="region of interest" description="Disordered" evidence="7">
    <location>
        <begin position="1535"/>
        <end position="1558"/>
    </location>
</feature>
<feature type="region of interest" description="Disordered" evidence="7">
    <location>
        <begin position="1107"/>
        <end position="1167"/>
    </location>
</feature>
<evidence type="ECO:0000256" key="3">
    <source>
        <dbReference type="ARBA" id="ARBA00022801"/>
    </source>
</evidence>
<dbReference type="SMART" id="SM00490">
    <property type="entry name" value="HELICc"/>
    <property type="match status" value="1"/>
</dbReference>
<evidence type="ECO:0000256" key="5">
    <source>
        <dbReference type="ARBA" id="ARBA00022840"/>
    </source>
</evidence>
<dbReference type="GO" id="GO:0004386">
    <property type="term" value="F:helicase activity"/>
    <property type="evidence" value="ECO:0007669"/>
    <property type="project" value="UniProtKB-KW"/>
</dbReference>
<feature type="compositionally biased region" description="Basic and acidic residues" evidence="7">
    <location>
        <begin position="1549"/>
        <end position="1558"/>
    </location>
</feature>
<keyword evidence="13" id="KW-1185">Reference proteome</keyword>
<keyword evidence="6" id="KW-0694">RNA-binding</keyword>
<dbReference type="GO" id="GO:0005524">
    <property type="term" value="F:ATP binding"/>
    <property type="evidence" value="ECO:0007669"/>
    <property type="project" value="UniProtKB-KW"/>
</dbReference>